<feature type="transmembrane region" description="Helical" evidence="6">
    <location>
        <begin position="91"/>
        <end position="120"/>
    </location>
</feature>
<feature type="domain" description="Late embryogenesis abundant protein LEA-2 subgroup" evidence="7">
    <location>
        <begin position="155"/>
        <end position="257"/>
    </location>
</feature>
<evidence type="ECO:0000256" key="2">
    <source>
        <dbReference type="ARBA" id="ARBA00022692"/>
    </source>
</evidence>
<feature type="region of interest" description="Disordered" evidence="5">
    <location>
        <begin position="1"/>
        <end position="47"/>
    </location>
</feature>
<organism evidence="8 9">
    <name type="scientific">Ananas comosus</name>
    <name type="common">Pineapple</name>
    <name type="synonym">Ananas ananas</name>
    <dbReference type="NCBI Taxonomy" id="4615"/>
    <lineage>
        <taxon>Eukaryota</taxon>
        <taxon>Viridiplantae</taxon>
        <taxon>Streptophyta</taxon>
        <taxon>Embryophyta</taxon>
        <taxon>Tracheophyta</taxon>
        <taxon>Spermatophyta</taxon>
        <taxon>Magnoliopsida</taxon>
        <taxon>Liliopsida</taxon>
        <taxon>Poales</taxon>
        <taxon>Bromeliaceae</taxon>
        <taxon>Bromelioideae</taxon>
        <taxon>Ananas</taxon>
    </lineage>
</organism>
<dbReference type="Proteomes" id="UP000515123">
    <property type="component" value="Linkage group 23"/>
</dbReference>
<keyword evidence="3 6" id="KW-1133">Transmembrane helix</keyword>
<evidence type="ECO:0000256" key="4">
    <source>
        <dbReference type="ARBA" id="ARBA00023136"/>
    </source>
</evidence>
<evidence type="ECO:0000256" key="6">
    <source>
        <dbReference type="SAM" id="Phobius"/>
    </source>
</evidence>
<sequence>MADRIHPSSDDSGEFPPPPRYGRHYNHHSSSSDPSASPLFPSSFSSSSNPPSGQFLVQLPRDQVYRVPPPENAHLLKSYARRAARRRRRSCFCALRLALALLLSLALLAAVAAAALFFALRPKLPSYSLLSLSVHGLNLSSPSPSPSAPEFAAAIRARNPNGKIAIEYRRGSAVAVSYGAANLADGVWPAFDQGPRNVTAFVTALRGAGVRLSPQMRSSMAAAERRGAVPLTLDASVPVRVRAGAVTTWTVTVKVRCGVTVDRLAPDSKVVSESCHIRVDIF</sequence>
<reference evidence="9" key="2">
    <citation type="submission" date="2025-08" db="UniProtKB">
        <authorList>
            <consortium name="RefSeq"/>
        </authorList>
    </citation>
    <scope>IDENTIFICATION</scope>
    <source>
        <tissue evidence="9">Leaf</tissue>
    </source>
</reference>
<dbReference type="InterPro" id="IPR004864">
    <property type="entry name" value="LEA_2"/>
</dbReference>
<keyword evidence="8" id="KW-1185">Reference proteome</keyword>
<evidence type="ECO:0000256" key="3">
    <source>
        <dbReference type="ARBA" id="ARBA00022989"/>
    </source>
</evidence>
<evidence type="ECO:0000313" key="9">
    <source>
        <dbReference type="RefSeq" id="XP_020114220.1"/>
    </source>
</evidence>
<gene>
    <name evidence="9" type="primary">LOC109728261</name>
</gene>
<reference evidence="8" key="1">
    <citation type="journal article" date="2015" name="Nat. Genet.">
        <title>The pineapple genome and the evolution of CAM photosynthesis.</title>
        <authorList>
            <person name="Ming R."/>
            <person name="VanBuren R."/>
            <person name="Wai C.M."/>
            <person name="Tang H."/>
            <person name="Schatz M.C."/>
            <person name="Bowers J.E."/>
            <person name="Lyons E."/>
            <person name="Wang M.L."/>
            <person name="Chen J."/>
            <person name="Biggers E."/>
            <person name="Zhang J."/>
            <person name="Huang L."/>
            <person name="Zhang L."/>
            <person name="Miao W."/>
            <person name="Zhang J."/>
            <person name="Ye Z."/>
            <person name="Miao C."/>
            <person name="Lin Z."/>
            <person name="Wang H."/>
            <person name="Zhou H."/>
            <person name="Yim W.C."/>
            <person name="Priest H.D."/>
            <person name="Zheng C."/>
            <person name="Woodhouse M."/>
            <person name="Edger P.P."/>
            <person name="Guyot R."/>
            <person name="Guo H.B."/>
            <person name="Guo H."/>
            <person name="Zheng G."/>
            <person name="Singh R."/>
            <person name="Sharma A."/>
            <person name="Min X."/>
            <person name="Zheng Y."/>
            <person name="Lee H."/>
            <person name="Gurtowski J."/>
            <person name="Sedlazeck F.J."/>
            <person name="Harkess A."/>
            <person name="McKain M.R."/>
            <person name="Liao Z."/>
            <person name="Fang J."/>
            <person name="Liu J."/>
            <person name="Zhang X."/>
            <person name="Zhang Q."/>
            <person name="Hu W."/>
            <person name="Qin Y."/>
            <person name="Wang K."/>
            <person name="Chen L.Y."/>
            <person name="Shirley N."/>
            <person name="Lin Y.R."/>
            <person name="Liu L.Y."/>
            <person name="Hernandez A.G."/>
            <person name="Wright C.L."/>
            <person name="Bulone V."/>
            <person name="Tuskan G.A."/>
            <person name="Heath K."/>
            <person name="Zee F."/>
            <person name="Moore P.H."/>
            <person name="Sunkar R."/>
            <person name="Leebens-Mack J.H."/>
            <person name="Mockler T."/>
            <person name="Bennetzen J.L."/>
            <person name="Freeling M."/>
            <person name="Sankoff D."/>
            <person name="Paterson A.H."/>
            <person name="Zhu X."/>
            <person name="Yang X."/>
            <person name="Smith J.A."/>
            <person name="Cushman J.C."/>
            <person name="Paull R.E."/>
            <person name="Yu Q."/>
        </authorList>
    </citation>
    <scope>NUCLEOTIDE SEQUENCE [LARGE SCALE GENOMIC DNA]</scope>
    <source>
        <strain evidence="8">cv. F153</strain>
    </source>
</reference>
<feature type="compositionally biased region" description="Low complexity" evidence="5">
    <location>
        <begin position="29"/>
        <end position="47"/>
    </location>
</feature>
<dbReference type="AlphaFoldDB" id="A0A6P5HHE9"/>
<dbReference type="GO" id="GO:0098542">
    <property type="term" value="P:defense response to other organism"/>
    <property type="evidence" value="ECO:0007669"/>
    <property type="project" value="InterPro"/>
</dbReference>
<dbReference type="Pfam" id="PF03168">
    <property type="entry name" value="LEA_2"/>
    <property type="match status" value="1"/>
</dbReference>
<keyword evidence="4 6" id="KW-0472">Membrane</keyword>
<comment type="subcellular location">
    <subcellularLocation>
        <location evidence="1">Membrane</location>
        <topology evidence="1">Single-pass membrane protein</topology>
    </subcellularLocation>
</comment>
<evidence type="ECO:0000256" key="5">
    <source>
        <dbReference type="SAM" id="MobiDB-lite"/>
    </source>
</evidence>
<dbReference type="PANTHER" id="PTHR31234:SF70">
    <property type="entry name" value="LATE EMBRYOGENESIS ABUNDANT PROTEIN LEA-2 SUBGROUP DOMAIN-CONTAINING PROTEIN"/>
    <property type="match status" value="1"/>
</dbReference>
<proteinExistence type="predicted"/>
<dbReference type="PANTHER" id="PTHR31234">
    <property type="entry name" value="LATE EMBRYOGENESIS ABUNDANT (LEA) HYDROXYPROLINE-RICH GLYCOPROTEIN FAMILY"/>
    <property type="match status" value="1"/>
</dbReference>
<name>A0A6P5HHE9_ANACO</name>
<keyword evidence="2 6" id="KW-0812">Transmembrane</keyword>
<dbReference type="GO" id="GO:0005886">
    <property type="term" value="C:plasma membrane"/>
    <property type="evidence" value="ECO:0007669"/>
    <property type="project" value="TreeGrafter"/>
</dbReference>
<protein>
    <submittedName>
        <fullName evidence="9">NDR1/HIN1-like protein 13</fullName>
    </submittedName>
</protein>
<dbReference type="RefSeq" id="XP_020114220.1">
    <property type="nucleotide sequence ID" value="XM_020258631.1"/>
</dbReference>
<dbReference type="GeneID" id="109728261"/>
<accession>A0A6P5HHE9</accession>
<dbReference type="InterPro" id="IPR044839">
    <property type="entry name" value="NDR1-like"/>
</dbReference>
<evidence type="ECO:0000259" key="7">
    <source>
        <dbReference type="Pfam" id="PF03168"/>
    </source>
</evidence>
<evidence type="ECO:0000256" key="1">
    <source>
        <dbReference type="ARBA" id="ARBA00004167"/>
    </source>
</evidence>
<dbReference type="OrthoDB" id="1849707at2759"/>
<evidence type="ECO:0000313" key="8">
    <source>
        <dbReference type="Proteomes" id="UP000515123"/>
    </source>
</evidence>